<dbReference type="SUPFAM" id="SSF47661">
    <property type="entry name" value="t-snare proteins"/>
    <property type="match status" value="1"/>
</dbReference>
<dbReference type="GO" id="GO:0012505">
    <property type="term" value="C:endomembrane system"/>
    <property type="evidence" value="ECO:0007669"/>
    <property type="project" value="TreeGrafter"/>
</dbReference>
<dbReference type="Pfam" id="PF05739">
    <property type="entry name" value="SNARE"/>
    <property type="match status" value="1"/>
</dbReference>
<reference evidence="6" key="1">
    <citation type="submission" date="2021-07" db="EMBL/GenBank/DDBJ databases">
        <title>Draft genome of Mortierella alpina, strain LL118, isolated from an aspen leaf litter sample.</title>
        <authorList>
            <person name="Yang S."/>
            <person name="Vinatzer B.A."/>
        </authorList>
    </citation>
    <scope>NUCLEOTIDE SEQUENCE</scope>
    <source>
        <strain evidence="6">LL118</strain>
    </source>
</reference>
<dbReference type="GO" id="GO:0048278">
    <property type="term" value="P:vesicle docking"/>
    <property type="evidence" value="ECO:0007669"/>
    <property type="project" value="TreeGrafter"/>
</dbReference>
<dbReference type="GO" id="GO:0006906">
    <property type="term" value="P:vesicle fusion"/>
    <property type="evidence" value="ECO:0007669"/>
    <property type="project" value="TreeGrafter"/>
</dbReference>
<dbReference type="InterPro" id="IPR045242">
    <property type="entry name" value="Syntaxin"/>
</dbReference>
<feature type="compositionally biased region" description="Low complexity" evidence="3">
    <location>
        <begin position="491"/>
        <end position="523"/>
    </location>
</feature>
<dbReference type="AlphaFoldDB" id="A0A9P8CX32"/>
<gene>
    <name evidence="6" type="ORF">KVV02_001201</name>
</gene>
<feature type="compositionally biased region" description="Polar residues" evidence="3">
    <location>
        <begin position="160"/>
        <end position="171"/>
    </location>
</feature>
<feature type="compositionally biased region" description="Polar residues" evidence="3">
    <location>
        <begin position="63"/>
        <end position="72"/>
    </location>
</feature>
<dbReference type="InterPro" id="IPR006011">
    <property type="entry name" value="Syntaxin_N"/>
</dbReference>
<dbReference type="Gene3D" id="1.20.5.110">
    <property type="match status" value="1"/>
</dbReference>
<dbReference type="GO" id="GO:0006886">
    <property type="term" value="P:intracellular protein transport"/>
    <property type="evidence" value="ECO:0007669"/>
    <property type="project" value="TreeGrafter"/>
</dbReference>
<feature type="compositionally biased region" description="Low complexity" evidence="3">
    <location>
        <begin position="233"/>
        <end position="279"/>
    </location>
</feature>
<feature type="transmembrane region" description="Helical" evidence="4">
    <location>
        <begin position="639"/>
        <end position="658"/>
    </location>
</feature>
<keyword evidence="4" id="KW-0472">Membrane</keyword>
<keyword evidence="4" id="KW-1133">Transmembrane helix</keyword>
<dbReference type="PANTHER" id="PTHR19957:SF38">
    <property type="entry name" value="LD27581P"/>
    <property type="match status" value="1"/>
</dbReference>
<feature type="region of interest" description="Disordered" evidence="3">
    <location>
        <begin position="491"/>
        <end position="536"/>
    </location>
</feature>
<dbReference type="InterPro" id="IPR000727">
    <property type="entry name" value="T_SNARE_dom"/>
</dbReference>
<evidence type="ECO:0000256" key="2">
    <source>
        <dbReference type="SAM" id="Coils"/>
    </source>
</evidence>
<dbReference type="GO" id="GO:0000149">
    <property type="term" value="F:SNARE binding"/>
    <property type="evidence" value="ECO:0007669"/>
    <property type="project" value="TreeGrafter"/>
</dbReference>
<feature type="compositionally biased region" description="Basic and acidic residues" evidence="3">
    <location>
        <begin position="117"/>
        <end position="126"/>
    </location>
</feature>
<dbReference type="EMBL" id="JAIFTL010000126">
    <property type="protein sequence ID" value="KAG9322867.1"/>
    <property type="molecule type" value="Genomic_DNA"/>
</dbReference>
<dbReference type="GO" id="GO:0031201">
    <property type="term" value="C:SNARE complex"/>
    <property type="evidence" value="ECO:0007669"/>
    <property type="project" value="TreeGrafter"/>
</dbReference>
<dbReference type="Gene3D" id="1.20.58.70">
    <property type="match status" value="1"/>
</dbReference>
<dbReference type="CDD" id="cd15840">
    <property type="entry name" value="SNARE_Qa"/>
    <property type="match status" value="1"/>
</dbReference>
<feature type="region of interest" description="Disordered" evidence="3">
    <location>
        <begin position="364"/>
        <end position="390"/>
    </location>
</feature>
<feature type="domain" description="T-SNARE coiled-coil homology" evidence="5">
    <location>
        <begin position="566"/>
        <end position="628"/>
    </location>
</feature>
<feature type="compositionally biased region" description="Low complexity" evidence="3">
    <location>
        <begin position="370"/>
        <end position="390"/>
    </location>
</feature>
<feature type="region of interest" description="Disordered" evidence="3">
    <location>
        <begin position="1"/>
        <end position="279"/>
    </location>
</feature>
<dbReference type="PROSITE" id="PS50192">
    <property type="entry name" value="T_SNARE"/>
    <property type="match status" value="1"/>
</dbReference>
<feature type="compositionally biased region" description="Polar residues" evidence="3">
    <location>
        <begin position="35"/>
        <end position="52"/>
    </location>
</feature>
<proteinExistence type="inferred from homology"/>
<evidence type="ECO:0000259" key="5">
    <source>
        <dbReference type="PROSITE" id="PS50192"/>
    </source>
</evidence>
<dbReference type="GO" id="GO:0005484">
    <property type="term" value="F:SNAP receptor activity"/>
    <property type="evidence" value="ECO:0007669"/>
    <property type="project" value="TreeGrafter"/>
</dbReference>
<feature type="coiled-coil region" evidence="2">
    <location>
        <begin position="423"/>
        <end position="450"/>
    </location>
</feature>
<evidence type="ECO:0000256" key="4">
    <source>
        <dbReference type="SAM" id="Phobius"/>
    </source>
</evidence>
<evidence type="ECO:0000256" key="1">
    <source>
        <dbReference type="ARBA" id="ARBA00009063"/>
    </source>
</evidence>
<keyword evidence="4" id="KW-0812">Transmembrane</keyword>
<comment type="caution">
    <text evidence="6">The sequence shown here is derived from an EMBL/GenBank/DDBJ whole genome shotgun (WGS) entry which is preliminary data.</text>
</comment>
<comment type="similarity">
    <text evidence="1">Belongs to the syntaxin family.</text>
</comment>
<name>A0A9P8CX32_MORAP</name>
<accession>A0A9P8CX32</accession>
<dbReference type="Proteomes" id="UP000717515">
    <property type="component" value="Unassembled WGS sequence"/>
</dbReference>
<feature type="compositionally biased region" description="Low complexity" evidence="3">
    <location>
        <begin position="132"/>
        <end position="150"/>
    </location>
</feature>
<evidence type="ECO:0000313" key="7">
    <source>
        <dbReference type="Proteomes" id="UP000717515"/>
    </source>
</evidence>
<evidence type="ECO:0000313" key="6">
    <source>
        <dbReference type="EMBL" id="KAG9322867.1"/>
    </source>
</evidence>
<evidence type="ECO:0000256" key="3">
    <source>
        <dbReference type="SAM" id="MobiDB-lite"/>
    </source>
</evidence>
<feature type="compositionally biased region" description="Low complexity" evidence="3">
    <location>
        <begin position="195"/>
        <end position="204"/>
    </location>
</feature>
<dbReference type="InterPro" id="IPR010989">
    <property type="entry name" value="SNARE"/>
</dbReference>
<protein>
    <recommendedName>
        <fullName evidence="5">t-SNARE coiled-coil homology domain-containing protein</fullName>
    </recommendedName>
</protein>
<organism evidence="6 7">
    <name type="scientific">Mortierella alpina</name>
    <name type="common">Oleaginous fungus</name>
    <name type="synonym">Mortierella renispora</name>
    <dbReference type="NCBI Taxonomy" id="64518"/>
    <lineage>
        <taxon>Eukaryota</taxon>
        <taxon>Fungi</taxon>
        <taxon>Fungi incertae sedis</taxon>
        <taxon>Mucoromycota</taxon>
        <taxon>Mortierellomycotina</taxon>
        <taxon>Mortierellomycetes</taxon>
        <taxon>Mortierellales</taxon>
        <taxon>Mortierellaceae</taxon>
        <taxon>Mortierella</taxon>
    </lineage>
</organism>
<sequence length="660" mass="71191">MSFTDLERGLSTPPLSPRHENDKSSKRVLGPLATSIPNSRSFMGPSSNSFASISPPVKLPSGLQVTRGNSRDSIGLNLSDPLQGRPQQRPSHAPHPPPVSPTRVANANSPLAQHSRFKQDNTRIDTPRPTLTSSTVAAAVNGAAAESGSAPRSPHAVPYASQNSTSGSGQNRILVDYRPGDQDRRQVLSPPTSPPQFSSSFPSTLHQQQHQRGLDSRGPHDSGALHTPSLDRNNNNNSDNDDNINSNNNDTAINMDAGTTDASTTTDQDSASPASSTTTIITTVPAPFSSPDQEHDYDLMVRHLSQQIFNISSNIAVLERLVPCLGQRHKDTVEMRASLHAVLDGTQDLVKSAHSLVKVLARYHQPPPSSSSSSSSSTSTSTTSPIPIGIRAIPPRSLADLSSWQRKVLGSRRQTHQRLTKDLAVVSKAFQDLQRQVVEAERRQVAALRRLSSSASMRRISGYRSDLMDLSPDEMESLGAAAAAAAAAGQGYGSCSSSSGHGTGGSYSNSNRGSDSSNHNGGSKTAGAITSGRGHDSYMHDRELSVQEEAMLREILVMDGELAFQESLLQEREFEIQKIEEGMGQVLDVMKELGTLVHEQRAGVDFLHDNIMQTRGRVHQAQHEILKASEHQRRSREKLCYLIMITSIVGAMVMLAFVST</sequence>
<keyword evidence="2" id="KW-0175">Coiled coil</keyword>
<dbReference type="SMART" id="SM00397">
    <property type="entry name" value="t_SNARE"/>
    <property type="match status" value="1"/>
</dbReference>
<dbReference type="Pfam" id="PF14523">
    <property type="entry name" value="Syntaxin_2"/>
    <property type="match status" value="1"/>
</dbReference>
<dbReference type="PANTHER" id="PTHR19957">
    <property type="entry name" value="SYNTAXIN"/>
    <property type="match status" value="1"/>
</dbReference>